<dbReference type="CDD" id="cd24032">
    <property type="entry name" value="ASKHA_NBD_TsaB"/>
    <property type="match status" value="1"/>
</dbReference>
<evidence type="ECO:0000256" key="3">
    <source>
        <dbReference type="ARBA" id="ARBA00032446"/>
    </source>
</evidence>
<reference evidence="5 6" key="1">
    <citation type="submission" date="2006-02" db="EMBL/GenBank/DDBJ databases">
        <authorList>
            <person name="Pinhassi J."/>
            <person name="Pedros-Alio C."/>
            <person name="Ferriera S."/>
            <person name="Johnson J."/>
            <person name="Kravitz S."/>
            <person name="Halpern A."/>
            <person name="Remington K."/>
            <person name="Beeson K."/>
            <person name="Tran B."/>
            <person name="Rogers Y.-H."/>
            <person name="Friedman R."/>
            <person name="Venter J.C."/>
        </authorList>
    </citation>
    <scope>NUCLEOTIDE SEQUENCE [LARGE SCALE GENOMIC DNA]</scope>
    <source>
        <strain evidence="5 6">MED297</strain>
    </source>
</reference>
<evidence type="ECO:0000313" key="5">
    <source>
        <dbReference type="EMBL" id="EAR10490.1"/>
    </source>
</evidence>
<gene>
    <name evidence="5" type="ORF">MED297_01675</name>
</gene>
<sequence>MNNILSIDTTADICSIAVQTPDRAVRFHEQRPRQHAKILLPEIERLLTEVELSVPDLDLIVFGRGPGSFTGVRIAAGVTQGLAFSAGCPVMPVSTLQSLAFSSQGAAGDCIWTALDARMNEIYFARYVVNEQGIPVAIDEEQVLPPSAITEELSASVLLVGNGWQAGYTLPMAVQVNIDQKPVQFALPDAFDSLKLAQRLLAADMATPVSADQAIPVYLRDNVTWDNKPKVGS</sequence>
<dbReference type="HOGENOM" id="CLU_064886_2_0_6"/>
<dbReference type="PANTHER" id="PTHR11735:SF11">
    <property type="entry name" value="TRNA THREONYLCARBAMOYLADENOSINE BIOSYNTHESIS PROTEIN TSAB"/>
    <property type="match status" value="1"/>
</dbReference>
<accession>A4BC05</accession>
<dbReference type="AlphaFoldDB" id="A4BC05"/>
<dbReference type="SUPFAM" id="SSF53067">
    <property type="entry name" value="Actin-like ATPase domain"/>
    <property type="match status" value="2"/>
</dbReference>
<comment type="similarity">
    <text evidence="1">Belongs to the KAE1 / TsaD family. TsaB subfamily.</text>
</comment>
<dbReference type="Gene3D" id="3.30.420.40">
    <property type="match status" value="2"/>
</dbReference>
<dbReference type="STRING" id="314283.MED297_01675"/>
<proteinExistence type="inferred from homology"/>
<dbReference type="EMBL" id="AAOE01000004">
    <property type="protein sequence ID" value="EAR10490.1"/>
    <property type="molecule type" value="Genomic_DNA"/>
</dbReference>
<keyword evidence="6" id="KW-1185">Reference proteome</keyword>
<evidence type="ECO:0000256" key="2">
    <source>
        <dbReference type="ARBA" id="ARBA00019012"/>
    </source>
</evidence>
<dbReference type="InterPro" id="IPR022496">
    <property type="entry name" value="T6A_TsaB"/>
</dbReference>
<dbReference type="Proteomes" id="UP000005953">
    <property type="component" value="Unassembled WGS sequence"/>
</dbReference>
<comment type="caution">
    <text evidence="5">The sequence shown here is derived from an EMBL/GenBank/DDBJ whole genome shotgun (WGS) entry which is preliminary data.</text>
</comment>
<dbReference type="InterPro" id="IPR000905">
    <property type="entry name" value="Gcp-like_dom"/>
</dbReference>
<organism evidence="5 6">
    <name type="scientific">Reinekea blandensis MED297</name>
    <dbReference type="NCBI Taxonomy" id="314283"/>
    <lineage>
        <taxon>Bacteria</taxon>
        <taxon>Pseudomonadati</taxon>
        <taxon>Pseudomonadota</taxon>
        <taxon>Gammaproteobacteria</taxon>
        <taxon>Oceanospirillales</taxon>
        <taxon>Saccharospirillaceae</taxon>
        <taxon>Reinekea</taxon>
    </lineage>
</organism>
<dbReference type="GO" id="GO:0002949">
    <property type="term" value="P:tRNA threonylcarbamoyladenosine modification"/>
    <property type="evidence" value="ECO:0007669"/>
    <property type="project" value="InterPro"/>
</dbReference>
<evidence type="ECO:0000313" key="6">
    <source>
        <dbReference type="Proteomes" id="UP000005953"/>
    </source>
</evidence>
<protein>
    <recommendedName>
        <fullName evidence="2">tRNA threonylcarbamoyladenosine biosynthesis protein TsaB</fullName>
    </recommendedName>
    <alternativeName>
        <fullName evidence="3">t(6)A37 threonylcarbamoyladenosine biosynthesis protein TsaB</fullName>
    </alternativeName>
</protein>
<dbReference type="InterPro" id="IPR043129">
    <property type="entry name" value="ATPase_NBD"/>
</dbReference>
<dbReference type="OrthoDB" id="9809995at2"/>
<dbReference type="NCBIfam" id="TIGR03725">
    <property type="entry name" value="T6A_YeaZ"/>
    <property type="match status" value="1"/>
</dbReference>
<dbReference type="Pfam" id="PF00814">
    <property type="entry name" value="TsaD"/>
    <property type="match status" value="1"/>
</dbReference>
<dbReference type="RefSeq" id="WP_008046797.1">
    <property type="nucleotide sequence ID" value="NZ_CH724153.1"/>
</dbReference>
<feature type="domain" description="Gcp-like" evidence="4">
    <location>
        <begin position="33"/>
        <end position="225"/>
    </location>
</feature>
<dbReference type="PANTHER" id="PTHR11735">
    <property type="entry name" value="TRNA N6-ADENOSINE THREONYLCARBAMOYLTRANSFERASE"/>
    <property type="match status" value="1"/>
</dbReference>
<name>A4BC05_9GAMM</name>
<dbReference type="GO" id="GO:0005829">
    <property type="term" value="C:cytosol"/>
    <property type="evidence" value="ECO:0007669"/>
    <property type="project" value="TreeGrafter"/>
</dbReference>
<evidence type="ECO:0000256" key="1">
    <source>
        <dbReference type="ARBA" id="ARBA00010493"/>
    </source>
</evidence>
<evidence type="ECO:0000259" key="4">
    <source>
        <dbReference type="Pfam" id="PF00814"/>
    </source>
</evidence>